<evidence type="ECO:0000313" key="2">
    <source>
        <dbReference type="EMBL" id="CAA9468475.1"/>
    </source>
</evidence>
<dbReference type="GO" id="GO:0003951">
    <property type="term" value="F:NAD+ kinase activity"/>
    <property type="evidence" value="ECO:0007669"/>
    <property type="project" value="UniProtKB-EC"/>
</dbReference>
<feature type="compositionally biased region" description="Basic residues" evidence="1">
    <location>
        <begin position="45"/>
        <end position="101"/>
    </location>
</feature>
<feature type="compositionally biased region" description="Basic residues" evidence="1">
    <location>
        <begin position="15"/>
        <end position="26"/>
    </location>
</feature>
<keyword evidence="2" id="KW-0418">Kinase</keyword>
<feature type="compositionally biased region" description="Basic residues" evidence="1">
    <location>
        <begin position="226"/>
        <end position="240"/>
    </location>
</feature>
<sequence length="283" mass="30964">ARQRGDASAGAGHRGAPRAGHRRRPPGGRPPALRRGRDAQARAGGRQRHRGRRPLVGRRRPVRRPRRRRHHPQRPAHLRRHRRPGLRRQLRPRGVPGHHHRAGLDGAGPAAGLPRRVRHLRAALDHRRAPAGHVDRLQRRLGAPQGGPAGGPAGLCDVGRGGRAGALRRARGLHPAGLDRLQPRQRRTGAGVGRGGLRRVVHRSPLADRAGAGGRGRRPHDDQQRQPHRRPGRGARRRPARVRDPGGRGRQRGVRAIALAAGPAARRDLLPPPARALRPARQL</sequence>
<name>A0A6J4RFK0_9ACTN</name>
<proteinExistence type="predicted"/>
<feature type="region of interest" description="Disordered" evidence="1">
    <location>
        <begin position="172"/>
        <end position="283"/>
    </location>
</feature>
<dbReference type="EC" id="2.7.1.23" evidence="2"/>
<feature type="non-terminal residue" evidence="2">
    <location>
        <position position="1"/>
    </location>
</feature>
<feature type="region of interest" description="Disordered" evidence="1">
    <location>
        <begin position="1"/>
        <end position="112"/>
    </location>
</feature>
<dbReference type="EMBL" id="CADCVJ010000068">
    <property type="protein sequence ID" value="CAA9468475.1"/>
    <property type="molecule type" value="Genomic_DNA"/>
</dbReference>
<protein>
    <submittedName>
        <fullName evidence="2">NAD kinase</fullName>
        <ecNumber evidence="2">2.7.1.23</ecNumber>
    </submittedName>
</protein>
<dbReference type="AlphaFoldDB" id="A0A6J4RFK0"/>
<accession>A0A6J4RFK0</accession>
<organism evidence="2">
    <name type="scientific">uncultured Solirubrobacteraceae bacterium</name>
    <dbReference type="NCBI Taxonomy" id="1162706"/>
    <lineage>
        <taxon>Bacteria</taxon>
        <taxon>Bacillati</taxon>
        <taxon>Actinomycetota</taxon>
        <taxon>Thermoleophilia</taxon>
        <taxon>Solirubrobacterales</taxon>
        <taxon>Solirubrobacteraceae</taxon>
        <taxon>environmental samples</taxon>
    </lineage>
</organism>
<feature type="non-terminal residue" evidence="2">
    <location>
        <position position="283"/>
    </location>
</feature>
<feature type="compositionally biased region" description="Low complexity" evidence="1">
    <location>
        <begin position="255"/>
        <end position="264"/>
    </location>
</feature>
<keyword evidence="2" id="KW-0808">Transferase</keyword>
<reference evidence="2" key="1">
    <citation type="submission" date="2020-02" db="EMBL/GenBank/DDBJ databases">
        <authorList>
            <person name="Meier V. D."/>
        </authorList>
    </citation>
    <scope>NUCLEOTIDE SEQUENCE</scope>
    <source>
        <strain evidence="2">AVDCRST_MAG38</strain>
    </source>
</reference>
<evidence type="ECO:0000256" key="1">
    <source>
        <dbReference type="SAM" id="MobiDB-lite"/>
    </source>
</evidence>
<gene>
    <name evidence="2" type="ORF">AVDCRST_MAG38-1055</name>
</gene>